<reference evidence="1 2" key="1">
    <citation type="journal article" date="2018" name="Sci. Data">
        <title>The draft genome sequence of cork oak.</title>
        <authorList>
            <person name="Ramos A.M."/>
            <person name="Usie A."/>
            <person name="Barbosa P."/>
            <person name="Barros P.M."/>
            <person name="Capote T."/>
            <person name="Chaves I."/>
            <person name="Simoes F."/>
            <person name="Abreu I."/>
            <person name="Carrasquinho I."/>
            <person name="Faro C."/>
            <person name="Guimaraes J.B."/>
            <person name="Mendonca D."/>
            <person name="Nobrega F."/>
            <person name="Rodrigues L."/>
            <person name="Saibo N.J.M."/>
            <person name="Varela M.C."/>
            <person name="Egas C."/>
            <person name="Matos J."/>
            <person name="Miguel C.M."/>
            <person name="Oliveira M.M."/>
            <person name="Ricardo C.P."/>
            <person name="Goncalves S."/>
        </authorList>
    </citation>
    <scope>NUCLEOTIDE SEQUENCE [LARGE SCALE GENOMIC DNA]</scope>
    <source>
        <strain evidence="2">cv. HL8</strain>
    </source>
</reference>
<dbReference type="AlphaFoldDB" id="A0AAW0IV00"/>
<protein>
    <submittedName>
        <fullName evidence="1">Uncharacterized protein</fullName>
    </submittedName>
</protein>
<gene>
    <name evidence="1" type="ORF">CFP56_041835</name>
</gene>
<keyword evidence="2" id="KW-1185">Reference proteome</keyword>
<proteinExistence type="predicted"/>
<organism evidence="1 2">
    <name type="scientific">Quercus suber</name>
    <name type="common">Cork oak</name>
    <dbReference type="NCBI Taxonomy" id="58331"/>
    <lineage>
        <taxon>Eukaryota</taxon>
        <taxon>Viridiplantae</taxon>
        <taxon>Streptophyta</taxon>
        <taxon>Embryophyta</taxon>
        <taxon>Tracheophyta</taxon>
        <taxon>Spermatophyta</taxon>
        <taxon>Magnoliopsida</taxon>
        <taxon>eudicotyledons</taxon>
        <taxon>Gunneridae</taxon>
        <taxon>Pentapetalae</taxon>
        <taxon>rosids</taxon>
        <taxon>fabids</taxon>
        <taxon>Fagales</taxon>
        <taxon>Fagaceae</taxon>
        <taxon>Quercus</taxon>
    </lineage>
</organism>
<dbReference type="EMBL" id="PKMF04000846">
    <property type="protein sequence ID" value="KAK7818023.1"/>
    <property type="molecule type" value="Genomic_DNA"/>
</dbReference>
<sequence length="124" mass="13337">MSTVPVAFTALSHARLPESFLDRLEVDSCPVMLPSRLLHPSMKSSSEKLRLIPGVASHPSLFTTDRTVGSSSQSPAKKWTDGARVCLEGVRGLSGCLLCLSRACSRLARTFGMVVHLIVSALRS</sequence>
<accession>A0AAW0IV00</accession>
<evidence type="ECO:0000313" key="1">
    <source>
        <dbReference type="EMBL" id="KAK7818023.1"/>
    </source>
</evidence>
<comment type="caution">
    <text evidence="1">The sequence shown here is derived from an EMBL/GenBank/DDBJ whole genome shotgun (WGS) entry which is preliminary data.</text>
</comment>
<evidence type="ECO:0000313" key="2">
    <source>
        <dbReference type="Proteomes" id="UP000237347"/>
    </source>
</evidence>
<name>A0AAW0IV00_QUESU</name>
<dbReference type="Proteomes" id="UP000237347">
    <property type="component" value="Unassembled WGS sequence"/>
</dbReference>